<dbReference type="SUPFAM" id="SSF56935">
    <property type="entry name" value="Porins"/>
    <property type="match status" value="1"/>
</dbReference>
<proteinExistence type="predicted"/>
<evidence type="ECO:0000313" key="2">
    <source>
        <dbReference type="EMBL" id="MCU7555813.1"/>
    </source>
</evidence>
<dbReference type="InterPro" id="IPR037066">
    <property type="entry name" value="Plug_dom_sf"/>
</dbReference>
<protein>
    <submittedName>
        <fullName evidence="2">Plug domain-containing protein</fullName>
    </submittedName>
</protein>
<evidence type="ECO:0000256" key="1">
    <source>
        <dbReference type="SAM" id="SignalP"/>
    </source>
</evidence>
<keyword evidence="3" id="KW-1185">Reference proteome</keyword>
<dbReference type="RefSeq" id="WP_262995853.1">
    <property type="nucleotide sequence ID" value="NZ_JAOTJC010000013.1"/>
</dbReference>
<sequence length="108" mass="11872">MEQFTFGQRALPMLIVGSLALSTTSTLAEQIDSPHALEHIQVMVQKKSENMQTVPVSVSAFTGKDFLHTVSRDLFDIQQYVPAFTAFQSQSATNSRLIAAGLTLNQEL</sequence>
<comment type="caution">
    <text evidence="2">The sequence shown here is derived from an EMBL/GenBank/DDBJ whole genome shotgun (WGS) entry which is preliminary data.</text>
</comment>
<keyword evidence="1" id="KW-0732">Signal</keyword>
<dbReference type="EMBL" id="JAOTJC010000013">
    <property type="protein sequence ID" value="MCU7555813.1"/>
    <property type="molecule type" value="Genomic_DNA"/>
</dbReference>
<dbReference type="Gene3D" id="2.170.130.10">
    <property type="entry name" value="TonB-dependent receptor, plug domain"/>
    <property type="match status" value="1"/>
</dbReference>
<name>A0ABT2VR69_9ALTE</name>
<organism evidence="2 3">
    <name type="scientific">Alteromonas salexigens</name>
    <dbReference type="NCBI Taxonomy" id="2982530"/>
    <lineage>
        <taxon>Bacteria</taxon>
        <taxon>Pseudomonadati</taxon>
        <taxon>Pseudomonadota</taxon>
        <taxon>Gammaproteobacteria</taxon>
        <taxon>Alteromonadales</taxon>
        <taxon>Alteromonadaceae</taxon>
        <taxon>Alteromonas/Salinimonas group</taxon>
        <taxon>Alteromonas</taxon>
    </lineage>
</organism>
<dbReference type="Proteomes" id="UP001209257">
    <property type="component" value="Unassembled WGS sequence"/>
</dbReference>
<gene>
    <name evidence="2" type="ORF">OCL06_14580</name>
</gene>
<evidence type="ECO:0000313" key="3">
    <source>
        <dbReference type="Proteomes" id="UP001209257"/>
    </source>
</evidence>
<feature type="chain" id="PRO_5046036719" evidence="1">
    <location>
        <begin position="29"/>
        <end position="108"/>
    </location>
</feature>
<accession>A0ABT2VR69</accession>
<reference evidence="3" key="1">
    <citation type="submission" date="2023-07" db="EMBL/GenBank/DDBJ databases">
        <title>Study on multiphase classification of strain Alteromonas salexigens isolated from the Yellow Sea.</title>
        <authorList>
            <person name="Sun L."/>
        </authorList>
    </citation>
    <scope>NUCLEOTIDE SEQUENCE [LARGE SCALE GENOMIC DNA]</scope>
    <source>
        <strain evidence="3">ASW11-19</strain>
    </source>
</reference>
<feature type="signal peptide" evidence="1">
    <location>
        <begin position="1"/>
        <end position="28"/>
    </location>
</feature>